<organism evidence="1 2">
    <name type="scientific">Stenotrophomonas maltophilia</name>
    <name type="common">Pseudomonas maltophilia</name>
    <name type="synonym">Xanthomonas maltophilia</name>
    <dbReference type="NCBI Taxonomy" id="40324"/>
    <lineage>
        <taxon>Bacteria</taxon>
        <taxon>Pseudomonadati</taxon>
        <taxon>Pseudomonadota</taxon>
        <taxon>Gammaproteobacteria</taxon>
        <taxon>Lysobacterales</taxon>
        <taxon>Lysobacteraceae</taxon>
        <taxon>Stenotrophomonas</taxon>
        <taxon>Stenotrophomonas maltophilia group</taxon>
    </lineage>
</organism>
<reference evidence="1" key="1">
    <citation type="submission" date="2022-07" db="EMBL/GenBank/DDBJ databases">
        <authorList>
            <consortium name="Clinical and Environmental Microbiology Branch: Whole genome sequencing antimicrobial resistance pathogens in the healthcare setting"/>
        </authorList>
    </citation>
    <scope>NUCLEOTIDE SEQUENCE</scope>
    <source>
        <strain evidence="1">Stenotrophomonas_maltophilia_2021CK-00905</strain>
    </source>
</reference>
<dbReference type="RefSeq" id="WP_154348697.1">
    <property type="nucleotide sequence ID" value="NZ_CP040435.1"/>
</dbReference>
<proteinExistence type="predicted"/>
<dbReference type="EMBL" id="ABLOMU010000027">
    <property type="protein sequence ID" value="EKT4441915.1"/>
    <property type="molecule type" value="Genomic_DNA"/>
</dbReference>
<sequence>MKIISGGAWLVMLVACSPAPSDVMNVAKHTPNEAVPLVAGVDANSGSLAGLRIGMTKSQLLKAGNPIIERSVMQEGDEYIVMDVSLPDGLVVECWFDQGRIERLRTMSDGLVDEKGIGVGSTLVALKAAYPNGRLVTGNEDGRRYANFVNRSRVVFEMDMAGLPHACFQDESAGCEASPDLRVHGVVVHSGPST</sequence>
<dbReference type="Proteomes" id="UP001214521">
    <property type="component" value="Unassembled WGS sequence"/>
</dbReference>
<comment type="caution">
    <text evidence="1">The sequence shown here is derived from an EMBL/GenBank/DDBJ whole genome shotgun (WGS) entry which is preliminary data.</text>
</comment>
<evidence type="ECO:0000313" key="1">
    <source>
        <dbReference type="EMBL" id="EKT4441915.1"/>
    </source>
</evidence>
<dbReference type="PROSITE" id="PS51257">
    <property type="entry name" value="PROKAR_LIPOPROTEIN"/>
    <property type="match status" value="1"/>
</dbReference>
<protein>
    <submittedName>
        <fullName evidence="1">Uncharacterized protein</fullName>
    </submittedName>
</protein>
<accession>A0AAI9G0K8</accession>
<dbReference type="AlphaFoldDB" id="A0AAI9G0K8"/>
<evidence type="ECO:0000313" key="2">
    <source>
        <dbReference type="Proteomes" id="UP001214521"/>
    </source>
</evidence>
<gene>
    <name evidence="1" type="ORF">QEK83_002581</name>
</gene>
<name>A0AAI9G0K8_STEMA</name>